<proteinExistence type="predicted"/>
<dbReference type="GO" id="GO:0005509">
    <property type="term" value="F:calcium ion binding"/>
    <property type="evidence" value="ECO:0007669"/>
    <property type="project" value="InterPro"/>
</dbReference>
<comment type="caution">
    <text evidence="12">Lacks conserved residue(s) required for the propagation of feature annotation.</text>
</comment>
<sequence length="347" mass="38413">MTQLALCKWGACTPTGSSFVCSCPNGYSGKQCESDNEAMIVLKHLSFIFVVTPCNSSPCSNEGECTPTGSSFACTCPTGYSGKQCEVTPCNSSPCSNGGECTPTGSSFACTCPTGYSGKQCEGTPCHSSPCLNRGTCKPTGSSFDCSCPTGYRGKQCQIRPACPSGWKMNENSCYYFSSDSKNWDYAKIYCTYSSSILAEVTSRTFWLSGSDLVTEGVWLWTTSGQRFTVTDWHIRTRHGQINLTIGNEHCLNIFNRQDYEWNDETCSENFRQEVILVTVNIRQEVILITVNIRKEVILVTVNNRQEVILVTVNMRQEVILVLGTKNIRQEMILVNVNIRQEVILLL</sequence>
<dbReference type="InterPro" id="IPR000742">
    <property type="entry name" value="EGF"/>
</dbReference>
<evidence type="ECO:0000256" key="3">
    <source>
        <dbReference type="ARBA" id="ARBA00022536"/>
    </source>
</evidence>
<keyword evidence="11" id="KW-0325">Glycoprotein</keyword>
<keyword evidence="5" id="KW-0732">Signal</keyword>
<dbReference type="FunFam" id="2.10.25.10:FF:000012">
    <property type="entry name" value="Delta-like protein"/>
    <property type="match status" value="2"/>
</dbReference>
<feature type="disulfide bond" evidence="12">
    <location>
        <begin position="23"/>
        <end position="32"/>
    </location>
</feature>
<evidence type="ECO:0000256" key="7">
    <source>
        <dbReference type="ARBA" id="ARBA00022837"/>
    </source>
</evidence>
<evidence type="ECO:0000256" key="6">
    <source>
        <dbReference type="ARBA" id="ARBA00022737"/>
    </source>
</evidence>
<dbReference type="SUPFAM" id="SSF57196">
    <property type="entry name" value="EGF/Laminin"/>
    <property type="match status" value="1"/>
</dbReference>
<dbReference type="GO" id="GO:0023052">
    <property type="term" value="P:signaling"/>
    <property type="evidence" value="ECO:0007669"/>
    <property type="project" value="UniProtKB-ARBA"/>
</dbReference>
<feature type="disulfide bond" evidence="12">
    <location>
        <begin position="148"/>
        <end position="157"/>
    </location>
</feature>
<dbReference type="SMART" id="SM00181">
    <property type="entry name" value="EGF"/>
    <property type="match status" value="4"/>
</dbReference>
<dbReference type="CDD" id="cd00054">
    <property type="entry name" value="EGF_CA"/>
    <property type="match status" value="4"/>
</dbReference>
<dbReference type="SMART" id="SM00179">
    <property type="entry name" value="EGF_CA"/>
    <property type="match status" value="4"/>
</dbReference>
<keyword evidence="8" id="KW-1133">Transmembrane helix</keyword>
<dbReference type="Pfam" id="PF00008">
    <property type="entry name" value="EGF"/>
    <property type="match status" value="3"/>
</dbReference>
<keyword evidence="16" id="KW-1185">Reference proteome</keyword>
<dbReference type="InterPro" id="IPR001304">
    <property type="entry name" value="C-type_lectin-like"/>
</dbReference>
<evidence type="ECO:0000256" key="9">
    <source>
        <dbReference type="ARBA" id="ARBA00023136"/>
    </source>
</evidence>
<keyword evidence="2" id="KW-1003">Cell membrane</keyword>
<gene>
    <name evidence="15" type="ORF">MEDL_9274</name>
</gene>
<accession>A0A8S3QF83</accession>
<evidence type="ECO:0008006" key="17">
    <source>
        <dbReference type="Google" id="ProtNLM"/>
    </source>
</evidence>
<dbReference type="PROSITE" id="PS50026">
    <property type="entry name" value="EGF_3"/>
    <property type="match status" value="4"/>
</dbReference>
<evidence type="ECO:0000259" key="14">
    <source>
        <dbReference type="PROSITE" id="PS50041"/>
    </source>
</evidence>
<dbReference type="Gene3D" id="2.10.25.10">
    <property type="entry name" value="Laminin"/>
    <property type="match status" value="4"/>
</dbReference>
<dbReference type="PROSITE" id="PS01186">
    <property type="entry name" value="EGF_2"/>
    <property type="match status" value="3"/>
</dbReference>
<dbReference type="GO" id="GO:0005886">
    <property type="term" value="C:plasma membrane"/>
    <property type="evidence" value="ECO:0007669"/>
    <property type="project" value="UniProtKB-SubCell"/>
</dbReference>
<keyword evidence="10 12" id="KW-1015">Disulfide bond</keyword>
<dbReference type="InterPro" id="IPR001881">
    <property type="entry name" value="EGF-like_Ca-bd_dom"/>
</dbReference>
<evidence type="ECO:0000256" key="10">
    <source>
        <dbReference type="ARBA" id="ARBA00023157"/>
    </source>
</evidence>
<dbReference type="PANTHER" id="PTHR24033:SF193">
    <property type="entry name" value="NETRIN-G1-RELATED"/>
    <property type="match status" value="1"/>
</dbReference>
<dbReference type="EMBL" id="CAJPWZ010000471">
    <property type="protein sequence ID" value="CAG2194186.1"/>
    <property type="molecule type" value="Genomic_DNA"/>
</dbReference>
<dbReference type="FunFam" id="2.10.25.10:FF:000391">
    <property type="entry name" value="Weary, isoform C"/>
    <property type="match status" value="1"/>
</dbReference>
<evidence type="ECO:0000256" key="11">
    <source>
        <dbReference type="ARBA" id="ARBA00023180"/>
    </source>
</evidence>
<dbReference type="InterPro" id="IPR016186">
    <property type="entry name" value="C-type_lectin-like/link_sf"/>
</dbReference>
<evidence type="ECO:0000256" key="8">
    <source>
        <dbReference type="ARBA" id="ARBA00022989"/>
    </source>
</evidence>
<keyword evidence="9" id="KW-0472">Membrane</keyword>
<dbReference type="InterPro" id="IPR051830">
    <property type="entry name" value="NOTCH_homolog"/>
</dbReference>
<feature type="domain" description="C-type lectin" evidence="14">
    <location>
        <begin position="170"/>
        <end position="269"/>
    </location>
</feature>
<dbReference type="Gene3D" id="3.10.100.10">
    <property type="entry name" value="Mannose-Binding Protein A, subunit A"/>
    <property type="match status" value="2"/>
</dbReference>
<comment type="subcellular location">
    <subcellularLocation>
        <location evidence="1">Cell membrane</location>
        <topology evidence="1">Single-pass type I membrane protein</topology>
    </subcellularLocation>
</comment>
<dbReference type="SUPFAM" id="SSF56436">
    <property type="entry name" value="C-type lectin-like"/>
    <property type="match status" value="1"/>
</dbReference>
<keyword evidence="6" id="KW-0677">Repeat</keyword>
<evidence type="ECO:0000256" key="12">
    <source>
        <dbReference type="PROSITE-ProRule" id="PRU00076"/>
    </source>
</evidence>
<dbReference type="GO" id="GO:0007154">
    <property type="term" value="P:cell communication"/>
    <property type="evidence" value="ECO:0007669"/>
    <property type="project" value="UniProtKB-ARBA"/>
</dbReference>
<dbReference type="Proteomes" id="UP000683360">
    <property type="component" value="Unassembled WGS sequence"/>
</dbReference>
<dbReference type="OrthoDB" id="6128183at2759"/>
<evidence type="ECO:0000313" key="16">
    <source>
        <dbReference type="Proteomes" id="UP000683360"/>
    </source>
</evidence>
<name>A0A8S3QF83_MYTED</name>
<dbReference type="PANTHER" id="PTHR24033">
    <property type="entry name" value="EGF-LIKE DOMAIN-CONTAINING PROTEIN"/>
    <property type="match status" value="1"/>
</dbReference>
<dbReference type="InterPro" id="IPR009030">
    <property type="entry name" value="Growth_fac_rcpt_cys_sf"/>
</dbReference>
<feature type="domain" description="EGF-like" evidence="13">
    <location>
        <begin position="123"/>
        <end position="158"/>
    </location>
</feature>
<keyword evidence="4" id="KW-0812">Transmembrane</keyword>
<keyword evidence="7" id="KW-0106">Calcium</keyword>
<keyword evidence="3 12" id="KW-0245">EGF-like domain</keyword>
<evidence type="ECO:0000256" key="4">
    <source>
        <dbReference type="ARBA" id="ARBA00022692"/>
    </source>
</evidence>
<dbReference type="PROSITE" id="PS00022">
    <property type="entry name" value="EGF_1"/>
    <property type="match status" value="3"/>
</dbReference>
<reference evidence="15" key="1">
    <citation type="submission" date="2021-03" db="EMBL/GenBank/DDBJ databases">
        <authorList>
            <person name="Bekaert M."/>
        </authorList>
    </citation>
    <scope>NUCLEOTIDE SEQUENCE</scope>
</reference>
<feature type="domain" description="EGF-like" evidence="13">
    <location>
        <begin position="86"/>
        <end position="122"/>
    </location>
</feature>
<evidence type="ECO:0000256" key="2">
    <source>
        <dbReference type="ARBA" id="ARBA00022475"/>
    </source>
</evidence>
<feature type="disulfide bond" evidence="12">
    <location>
        <begin position="112"/>
        <end position="121"/>
    </location>
</feature>
<comment type="caution">
    <text evidence="15">The sequence shown here is derived from an EMBL/GenBank/DDBJ whole genome shotgun (WGS) entry which is preliminary data.</text>
</comment>
<feature type="domain" description="EGF-like" evidence="13">
    <location>
        <begin position="3"/>
        <end position="33"/>
    </location>
</feature>
<dbReference type="InterPro" id="IPR016187">
    <property type="entry name" value="CTDL_fold"/>
</dbReference>
<organism evidence="15 16">
    <name type="scientific">Mytilus edulis</name>
    <name type="common">Blue mussel</name>
    <dbReference type="NCBI Taxonomy" id="6550"/>
    <lineage>
        <taxon>Eukaryota</taxon>
        <taxon>Metazoa</taxon>
        <taxon>Spiralia</taxon>
        <taxon>Lophotrochozoa</taxon>
        <taxon>Mollusca</taxon>
        <taxon>Bivalvia</taxon>
        <taxon>Autobranchia</taxon>
        <taxon>Pteriomorphia</taxon>
        <taxon>Mytilida</taxon>
        <taxon>Mytiloidea</taxon>
        <taxon>Mytilidae</taxon>
        <taxon>Mytilinae</taxon>
        <taxon>Mytilus</taxon>
    </lineage>
</organism>
<protein>
    <recommendedName>
        <fullName evidence="17">Fibropellin-1-like</fullName>
    </recommendedName>
</protein>
<dbReference type="PROSITE" id="PS50041">
    <property type="entry name" value="C_TYPE_LECTIN_2"/>
    <property type="match status" value="1"/>
</dbReference>
<evidence type="ECO:0000256" key="1">
    <source>
        <dbReference type="ARBA" id="ARBA00004251"/>
    </source>
</evidence>
<evidence type="ECO:0000256" key="5">
    <source>
        <dbReference type="ARBA" id="ARBA00022729"/>
    </source>
</evidence>
<feature type="domain" description="EGF-like" evidence="13">
    <location>
        <begin position="50"/>
        <end position="83"/>
    </location>
</feature>
<dbReference type="AlphaFoldDB" id="A0A8S3QF83"/>
<evidence type="ECO:0000259" key="13">
    <source>
        <dbReference type="PROSITE" id="PS50026"/>
    </source>
</evidence>
<dbReference type="SUPFAM" id="SSF57184">
    <property type="entry name" value="Growth factor receptor domain"/>
    <property type="match status" value="1"/>
</dbReference>
<evidence type="ECO:0000313" key="15">
    <source>
        <dbReference type="EMBL" id="CAG2194186.1"/>
    </source>
</evidence>